<accession>A0ABT6YZB8</accession>
<protein>
    <submittedName>
        <fullName evidence="1">Uncharacterized protein</fullName>
    </submittedName>
</protein>
<organism evidence="1 2">
    <name type="scientific">Flectobacillus rivi</name>
    <dbReference type="NCBI Taxonomy" id="2984209"/>
    <lineage>
        <taxon>Bacteria</taxon>
        <taxon>Pseudomonadati</taxon>
        <taxon>Bacteroidota</taxon>
        <taxon>Cytophagia</taxon>
        <taxon>Cytophagales</taxon>
        <taxon>Flectobacillaceae</taxon>
        <taxon>Flectobacillus</taxon>
    </lineage>
</organism>
<reference evidence="1 2" key="1">
    <citation type="submission" date="2023-05" db="EMBL/GenBank/DDBJ databases">
        <title>Novel species of genus Flectobacillus isolated from stream in China.</title>
        <authorList>
            <person name="Lu H."/>
        </authorList>
    </citation>
    <scope>NUCLEOTIDE SEQUENCE [LARGE SCALE GENOMIC DNA]</scope>
    <source>
        <strain evidence="1 2">LFS242W</strain>
    </source>
</reference>
<name>A0ABT6YZB8_9BACT</name>
<dbReference type="EMBL" id="JASHIE010000004">
    <property type="protein sequence ID" value="MDI9874219.1"/>
    <property type="molecule type" value="Genomic_DNA"/>
</dbReference>
<gene>
    <name evidence="1" type="ORF">QM481_06750</name>
</gene>
<keyword evidence="2" id="KW-1185">Reference proteome</keyword>
<evidence type="ECO:0000313" key="2">
    <source>
        <dbReference type="Proteomes" id="UP001225761"/>
    </source>
</evidence>
<sequence length="441" mass="50885">MYTSYIGKKFLLLYKEKEKKPQDYSAKQFFDEVFFPLFFDSEKHLMHVGNSPFFQKPTEDAIKLNGSKSKAQLFNLRKKIESGIPSGSIYVGYGAEEIQATSSGQLSSINIEINEEEIYTSWIGQGLGIGVSGGFVMLLQEDEILLSLFEGWKYYRQYLVQTPKVKDKQIETWNGQWLCHFLSDDFNINRPFDGFSIETTEVQGNIAIPTKAWSMVIFALTKQFHGKITAYAYNLSQTNTTLGFINIYLPEIEYLYELKDKLFIERAEVILNRKQISELETFFNFRSACKIGTIGLKALEPRGLREFMPKGSVDFAQGKEFKFSNENSYQLFQLYQIWITAMLNKTELLNLASNVAKTLIDLESNQSDREKTKNTQLRTSKEVMEAKTTKDFIDGLVEIISKENADTFKNVVEQVLKMPSDNFPLFNTLIRFEYSYQKSKN</sequence>
<dbReference type="RefSeq" id="WP_283381172.1">
    <property type="nucleotide sequence ID" value="NZ_JASHIE010000004.1"/>
</dbReference>
<evidence type="ECO:0000313" key="1">
    <source>
        <dbReference type="EMBL" id="MDI9874219.1"/>
    </source>
</evidence>
<dbReference type="Proteomes" id="UP001225761">
    <property type="component" value="Unassembled WGS sequence"/>
</dbReference>
<comment type="caution">
    <text evidence="1">The sequence shown here is derived from an EMBL/GenBank/DDBJ whole genome shotgun (WGS) entry which is preliminary data.</text>
</comment>
<proteinExistence type="predicted"/>